<evidence type="ECO:0000313" key="2">
    <source>
        <dbReference type="Proteomes" id="UP000278627"/>
    </source>
</evidence>
<dbReference type="AlphaFoldDB" id="A0A0N4TIH3"/>
<dbReference type="EMBL" id="UZAD01013130">
    <property type="protein sequence ID" value="VDN89181.1"/>
    <property type="molecule type" value="Genomic_DNA"/>
</dbReference>
<protein>
    <submittedName>
        <fullName evidence="1 3">Uncharacterized protein</fullName>
    </submittedName>
</protein>
<accession>A0A0N4TIH3</accession>
<organism evidence="3">
    <name type="scientific">Brugia pahangi</name>
    <name type="common">Filarial nematode worm</name>
    <dbReference type="NCBI Taxonomy" id="6280"/>
    <lineage>
        <taxon>Eukaryota</taxon>
        <taxon>Metazoa</taxon>
        <taxon>Ecdysozoa</taxon>
        <taxon>Nematoda</taxon>
        <taxon>Chromadorea</taxon>
        <taxon>Rhabditida</taxon>
        <taxon>Spirurina</taxon>
        <taxon>Spiruromorpha</taxon>
        <taxon>Filarioidea</taxon>
        <taxon>Onchocercidae</taxon>
        <taxon>Brugia</taxon>
    </lineage>
</organism>
<gene>
    <name evidence="1" type="ORF">BPAG_LOCUS7995</name>
</gene>
<evidence type="ECO:0000313" key="1">
    <source>
        <dbReference type="EMBL" id="VDN89181.1"/>
    </source>
</evidence>
<dbReference type="WBParaSite" id="BPAG_0000803301-mRNA-1">
    <property type="protein sequence ID" value="BPAG_0000803301-mRNA-1"/>
    <property type="gene ID" value="BPAG_0000803301"/>
</dbReference>
<evidence type="ECO:0000313" key="3">
    <source>
        <dbReference type="WBParaSite" id="BPAG_0000803301-mRNA-1"/>
    </source>
</evidence>
<keyword evidence="2" id="KW-1185">Reference proteome</keyword>
<proteinExistence type="predicted"/>
<reference evidence="3" key="1">
    <citation type="submission" date="2017-02" db="UniProtKB">
        <authorList>
            <consortium name="WormBaseParasite"/>
        </authorList>
    </citation>
    <scope>IDENTIFICATION</scope>
</reference>
<dbReference type="Proteomes" id="UP000278627">
    <property type="component" value="Unassembled WGS sequence"/>
</dbReference>
<sequence length="103" mass="11712">MYCVVQRSVHSMASIIKVREPTSHDSDANLSLPSSLSLLAQERPLLTSPVTTTFLQQASMLTRLRQCCDDLSVRLYMSSFITVNKQQGRDTRYCCRIDFHIEA</sequence>
<reference evidence="1 2" key="2">
    <citation type="submission" date="2018-11" db="EMBL/GenBank/DDBJ databases">
        <authorList>
            <consortium name="Pathogen Informatics"/>
        </authorList>
    </citation>
    <scope>NUCLEOTIDE SEQUENCE [LARGE SCALE GENOMIC DNA]</scope>
</reference>
<name>A0A0N4TIH3_BRUPA</name>